<evidence type="ECO:0000256" key="6">
    <source>
        <dbReference type="ARBA" id="ARBA00023136"/>
    </source>
</evidence>
<dbReference type="PANTHER" id="PTHR13285">
    <property type="entry name" value="ACYLTRANSFERASE"/>
    <property type="match status" value="1"/>
</dbReference>
<evidence type="ECO:0000256" key="1">
    <source>
        <dbReference type="ARBA" id="ARBA00004651"/>
    </source>
</evidence>
<dbReference type="AlphaFoldDB" id="A0A1W6BXA5"/>
<name>A0A1W6BXA5_9BACT</name>
<dbReference type="PANTHER" id="PTHR13285:SF18">
    <property type="entry name" value="PROTEIN-CYSTEINE N-PALMITOYLTRANSFERASE RASP"/>
    <property type="match status" value="1"/>
</dbReference>
<dbReference type="Pfam" id="PF03062">
    <property type="entry name" value="MBOAT"/>
    <property type="match status" value="1"/>
</dbReference>
<feature type="transmembrane region" description="Helical" evidence="8">
    <location>
        <begin position="395"/>
        <end position="415"/>
    </location>
</feature>
<keyword evidence="4 8" id="KW-0812">Transmembrane</keyword>
<evidence type="ECO:0000313" key="10">
    <source>
        <dbReference type="Proteomes" id="UP000192902"/>
    </source>
</evidence>
<evidence type="ECO:0000256" key="3">
    <source>
        <dbReference type="ARBA" id="ARBA00022475"/>
    </source>
</evidence>
<feature type="transmembrane region" description="Helical" evidence="8">
    <location>
        <begin position="113"/>
        <end position="132"/>
    </location>
</feature>
<evidence type="ECO:0000256" key="4">
    <source>
        <dbReference type="ARBA" id="ARBA00022692"/>
    </source>
</evidence>
<comment type="subcellular location">
    <subcellularLocation>
        <location evidence="1">Cell membrane</location>
        <topology evidence="1">Multi-pass membrane protein</topology>
    </subcellularLocation>
</comment>
<feature type="transmembrane region" description="Helical" evidence="8">
    <location>
        <begin position="50"/>
        <end position="67"/>
    </location>
</feature>
<gene>
    <name evidence="9" type="ORF">CCUN_1142</name>
</gene>
<evidence type="ECO:0000313" key="9">
    <source>
        <dbReference type="EMBL" id="ARJ56739.1"/>
    </source>
</evidence>
<dbReference type="EMBL" id="CP020867">
    <property type="protein sequence ID" value="ARJ56739.1"/>
    <property type="molecule type" value="Genomic_DNA"/>
</dbReference>
<dbReference type="STRING" id="1121267.CCUN_1142"/>
<feature type="transmembrane region" description="Helical" evidence="8">
    <location>
        <begin position="321"/>
        <end position="339"/>
    </location>
</feature>
<dbReference type="PIRSF" id="PIRSF016636">
    <property type="entry name" value="AlgI_DltB"/>
    <property type="match status" value="1"/>
</dbReference>
<keyword evidence="3 7" id="KW-1003">Cell membrane</keyword>
<keyword evidence="6 7" id="KW-0472">Membrane</keyword>
<proteinExistence type="inferred from homology"/>
<dbReference type="InterPro" id="IPR051085">
    <property type="entry name" value="MB_O-acyltransferase"/>
</dbReference>
<dbReference type="Proteomes" id="UP000192902">
    <property type="component" value="Chromosome"/>
</dbReference>
<evidence type="ECO:0000256" key="2">
    <source>
        <dbReference type="ARBA" id="ARBA00010323"/>
    </source>
</evidence>
<feature type="transmembrane region" description="Helical" evidence="8">
    <location>
        <begin position="427"/>
        <end position="449"/>
    </location>
</feature>
<dbReference type="InterPro" id="IPR024194">
    <property type="entry name" value="Ac/AlaTfrase_AlgI/DltB"/>
</dbReference>
<evidence type="ECO:0000256" key="7">
    <source>
        <dbReference type="PIRNR" id="PIRNR016636"/>
    </source>
</evidence>
<keyword evidence="7" id="KW-0012">Acyltransferase</keyword>
<dbReference type="GO" id="GO:0005886">
    <property type="term" value="C:plasma membrane"/>
    <property type="evidence" value="ECO:0007669"/>
    <property type="project" value="UniProtKB-SubCell"/>
</dbReference>
<feature type="transmembrane region" description="Helical" evidence="8">
    <location>
        <begin position="6"/>
        <end position="22"/>
    </location>
</feature>
<feature type="transmembrane region" description="Helical" evidence="8">
    <location>
        <begin position="74"/>
        <end position="93"/>
    </location>
</feature>
<feature type="transmembrane region" description="Helical" evidence="8">
    <location>
        <begin position="183"/>
        <end position="202"/>
    </location>
</feature>
<keyword evidence="7 9" id="KW-0808">Transferase</keyword>
<dbReference type="InterPro" id="IPR028362">
    <property type="entry name" value="AlgI"/>
</dbReference>
<dbReference type="KEGG" id="ccun:CCUN_1142"/>
<sequence length="457" mass="53789">MTYFSLEFSILMIVFFAIYWLFKADYKTQNVLILIFSYIIYTLINPYFSLVLILYTFFIHYFALLIFVRRKRHIFSACIAFVILNLCFFKYFPSIKGSLDEILLLLGLEFLDIDIIFPVGISFYTFSSITYLVNVYKKQKLESFINLATFLSFFPTLLLGPIMRSEFFFEQAYKKREFKYTNLIIVLLIFGIVKKVLIANYLELYSKTILNNPSSYNFIELLSALYAYAVQIYCDFSGYVDLVSAFALMLGFTLPLNFNMPYLARNLKDFWARWHISLSTFIRDYIYIPLGGNRQGMFKTSLNILIAFVLSGIWHGSTINFMIWGLLHGLGVVFIHLIATTRFNLKKIPALGRFITFQFVCFAWIFFYYQSLEEAFVYLKACYENFFLIPEYKDIYILVIFAVLFMIYPLFVNFKDYCVKILDLTPLLLKPFIIAFILLLVFAFMPSGIPEFIYSSF</sequence>
<dbReference type="OrthoDB" id="139172at2"/>
<comment type="similarity">
    <text evidence="2 7">Belongs to the membrane-bound acyltransferase family.</text>
</comment>
<keyword evidence="5 8" id="KW-1133">Transmembrane helix</keyword>
<accession>A0A1W6BXA5</accession>
<feature type="transmembrane region" description="Helical" evidence="8">
    <location>
        <begin position="239"/>
        <end position="258"/>
    </location>
</feature>
<feature type="transmembrane region" description="Helical" evidence="8">
    <location>
        <begin position="296"/>
        <end position="315"/>
    </location>
</feature>
<reference evidence="9 10" key="1">
    <citation type="submission" date="2017-04" db="EMBL/GenBank/DDBJ databases">
        <title>Complete genome sequence of the Campylobacter cuniculorum type strain LMG24588.</title>
        <authorList>
            <person name="Miller W.G."/>
            <person name="Yee E."/>
            <person name="Revez J."/>
            <person name="Bono J.L."/>
            <person name="Rossi M."/>
        </authorList>
    </citation>
    <scope>NUCLEOTIDE SEQUENCE [LARGE SCALE GENOMIC DNA]</scope>
    <source>
        <strain evidence="9 10">LMG 24588</strain>
    </source>
</reference>
<dbReference type="GO" id="GO:0042121">
    <property type="term" value="P:alginic acid biosynthetic process"/>
    <property type="evidence" value="ECO:0007669"/>
    <property type="project" value="InterPro"/>
</dbReference>
<dbReference type="GO" id="GO:0016746">
    <property type="term" value="F:acyltransferase activity"/>
    <property type="evidence" value="ECO:0007669"/>
    <property type="project" value="UniProtKB-KW"/>
</dbReference>
<evidence type="ECO:0000256" key="8">
    <source>
        <dbReference type="SAM" id="Phobius"/>
    </source>
</evidence>
<dbReference type="InterPro" id="IPR004299">
    <property type="entry name" value="MBOAT_fam"/>
</dbReference>
<dbReference type="PIRSF" id="PIRSF500217">
    <property type="entry name" value="AlgI"/>
    <property type="match status" value="1"/>
</dbReference>
<feature type="transmembrane region" description="Helical" evidence="8">
    <location>
        <begin position="214"/>
        <end position="233"/>
    </location>
</feature>
<feature type="transmembrane region" description="Helical" evidence="8">
    <location>
        <begin position="144"/>
        <end position="163"/>
    </location>
</feature>
<dbReference type="eggNOG" id="COG1696">
    <property type="taxonomic scope" value="Bacteria"/>
</dbReference>
<organism evidence="9 10">
    <name type="scientific">Campylobacter cuniculorum DSM 23162 = LMG 24588</name>
    <dbReference type="NCBI Taxonomy" id="1121267"/>
    <lineage>
        <taxon>Bacteria</taxon>
        <taxon>Pseudomonadati</taxon>
        <taxon>Campylobacterota</taxon>
        <taxon>Epsilonproteobacteria</taxon>
        <taxon>Campylobacterales</taxon>
        <taxon>Campylobacteraceae</taxon>
        <taxon>Campylobacter</taxon>
    </lineage>
</organism>
<feature type="transmembrane region" description="Helical" evidence="8">
    <location>
        <begin position="351"/>
        <end position="369"/>
    </location>
</feature>
<protein>
    <submittedName>
        <fullName evidence="9">Membrane bound O-acyl transferase, MBOAT family</fullName>
    </submittedName>
</protein>
<evidence type="ECO:0000256" key="5">
    <source>
        <dbReference type="ARBA" id="ARBA00022989"/>
    </source>
</evidence>
<dbReference type="RefSeq" id="WP_027305665.1">
    <property type="nucleotide sequence ID" value="NZ_CP020867.1"/>
</dbReference>